<protein>
    <recommendedName>
        <fullName evidence="2">POTRA domain-containing protein</fullName>
    </recommendedName>
</protein>
<sequence>MTRMKVFTAILLFCLPLIGLAGPADSVFIDEVRLVGHKKTRPRVVLREMTFGSGQRLAAEDLDQAVALSYNNLMNTGLFASVEMSYDTATIAEGHTTVTVAMRETWYIYPVPVFSLADRNFNVWWDEQKRSLDRVNVGGKLNYYNFTGQRDKLKLGFTTGYTRSLEASYAFPYLNREGSIGVEANFSNQRRREQNYLTRNNQQEFYSDPHSFVYRRSQANITLSYRKRIYVSHILALGWRSSQVADTIARVLNPDFYGGGRVEQKYFRVGYDFRNDRRDVRNYPWKGMFFSAGIAKEGLGIYGERDGLEVHADYRRYIPFGQGFSFSYGVAGKYSLIRTRQPFLENRAIGFGDNGLTGYQFYVVDGLDMLIWRTGLRREIFKTKLDMGKLVFIDAFRYIPVRVLLSVQFNQGVANAPFVDGSNRLNNNLLTGMGAGVDFVLYYDMVGGIQYNRNHLGEDGVYLNFMMDF</sequence>
<keyword evidence="4" id="KW-1185">Reference proteome</keyword>
<reference evidence="3 4" key="1">
    <citation type="submission" date="2017-10" db="EMBL/GenBank/DDBJ databases">
        <title>The draft genome sequence of Lewinella marina KCTC 32374.</title>
        <authorList>
            <person name="Wang K."/>
        </authorList>
    </citation>
    <scope>NUCLEOTIDE SEQUENCE [LARGE SCALE GENOMIC DNA]</scope>
    <source>
        <strain evidence="3 4">MKG-38</strain>
    </source>
</reference>
<dbReference type="Gene3D" id="2.40.160.50">
    <property type="entry name" value="membrane protein fhac: a member of the omp85/tpsb transporter family"/>
    <property type="match status" value="1"/>
</dbReference>
<dbReference type="EMBL" id="PDLO01000002">
    <property type="protein sequence ID" value="PHK99287.1"/>
    <property type="molecule type" value="Genomic_DNA"/>
</dbReference>
<dbReference type="AlphaFoldDB" id="A0A2G0CH94"/>
<feature type="chain" id="PRO_5013571906" description="POTRA domain-containing protein" evidence="1">
    <location>
        <begin position="22"/>
        <end position="469"/>
    </location>
</feature>
<feature type="signal peptide" evidence="1">
    <location>
        <begin position="1"/>
        <end position="21"/>
    </location>
</feature>
<gene>
    <name evidence="3" type="ORF">CGL56_07480</name>
</gene>
<keyword evidence="1" id="KW-0732">Signal</keyword>
<dbReference type="Proteomes" id="UP000226437">
    <property type="component" value="Unassembled WGS sequence"/>
</dbReference>
<evidence type="ECO:0000259" key="2">
    <source>
        <dbReference type="Pfam" id="PF07244"/>
    </source>
</evidence>
<dbReference type="GO" id="GO:0019867">
    <property type="term" value="C:outer membrane"/>
    <property type="evidence" value="ECO:0007669"/>
    <property type="project" value="InterPro"/>
</dbReference>
<dbReference type="Pfam" id="PF07244">
    <property type="entry name" value="POTRA"/>
    <property type="match status" value="1"/>
</dbReference>
<dbReference type="OrthoDB" id="9768717at2"/>
<feature type="domain" description="POTRA" evidence="2">
    <location>
        <begin position="29"/>
        <end position="96"/>
    </location>
</feature>
<evidence type="ECO:0000313" key="3">
    <source>
        <dbReference type="EMBL" id="PHK99287.1"/>
    </source>
</evidence>
<proteinExistence type="predicted"/>
<dbReference type="Gene3D" id="3.10.20.310">
    <property type="entry name" value="membrane protein fhac"/>
    <property type="match status" value="1"/>
</dbReference>
<organism evidence="3 4">
    <name type="scientific">Neolewinella marina</name>
    <dbReference type="NCBI Taxonomy" id="438751"/>
    <lineage>
        <taxon>Bacteria</taxon>
        <taxon>Pseudomonadati</taxon>
        <taxon>Bacteroidota</taxon>
        <taxon>Saprospiria</taxon>
        <taxon>Saprospirales</taxon>
        <taxon>Lewinellaceae</taxon>
        <taxon>Neolewinella</taxon>
    </lineage>
</organism>
<name>A0A2G0CH94_9BACT</name>
<evidence type="ECO:0000256" key="1">
    <source>
        <dbReference type="SAM" id="SignalP"/>
    </source>
</evidence>
<comment type="caution">
    <text evidence="3">The sequence shown here is derived from an EMBL/GenBank/DDBJ whole genome shotgun (WGS) entry which is preliminary data.</text>
</comment>
<accession>A0A2G0CH94</accession>
<dbReference type="InterPro" id="IPR010827">
    <property type="entry name" value="BamA/TamA_POTRA"/>
</dbReference>
<evidence type="ECO:0000313" key="4">
    <source>
        <dbReference type="Proteomes" id="UP000226437"/>
    </source>
</evidence>